<protein>
    <submittedName>
        <fullName evidence="7">Arylsulfatase</fullName>
        <ecNumber evidence="7">3.1.6.1</ecNumber>
    </submittedName>
</protein>
<feature type="signal peptide" evidence="5">
    <location>
        <begin position="1"/>
        <end position="22"/>
    </location>
</feature>
<dbReference type="InterPro" id="IPR000917">
    <property type="entry name" value="Sulfatase_N"/>
</dbReference>
<evidence type="ECO:0000259" key="6">
    <source>
        <dbReference type="Pfam" id="PF00884"/>
    </source>
</evidence>
<proteinExistence type="inferred from homology"/>
<dbReference type="InterPro" id="IPR024607">
    <property type="entry name" value="Sulfatase_CS"/>
</dbReference>
<dbReference type="CDD" id="cd16143">
    <property type="entry name" value="ARS_like"/>
    <property type="match status" value="1"/>
</dbReference>
<gene>
    <name evidence="7" type="primary">atsA_19</name>
    <name evidence="7" type="ORF">V22_14970</name>
</gene>
<accession>A0A517T7B6</accession>
<comment type="similarity">
    <text evidence="1">Belongs to the sulfatase family.</text>
</comment>
<dbReference type="KEGG" id="chya:V22_14970"/>
<evidence type="ECO:0000256" key="4">
    <source>
        <dbReference type="ARBA" id="ARBA00022837"/>
    </source>
</evidence>
<evidence type="ECO:0000313" key="8">
    <source>
        <dbReference type="Proteomes" id="UP000319976"/>
    </source>
</evidence>
<dbReference type="Gene3D" id="3.30.1120.10">
    <property type="match status" value="1"/>
</dbReference>
<dbReference type="SUPFAM" id="SSF53649">
    <property type="entry name" value="Alkaline phosphatase-like"/>
    <property type="match status" value="1"/>
</dbReference>
<dbReference type="Gene3D" id="3.40.720.10">
    <property type="entry name" value="Alkaline Phosphatase, subunit A"/>
    <property type="match status" value="1"/>
</dbReference>
<sequence length="528" mass="58262" precursor="true">MIIDRLGLSLLLLATFSTTSFAASDATRPNVVIIYGDDVGYGDVGAYGSEKIPTPNIDRLAEQGLVFTDGHCPASTCSASRFTMLTGILAHRRNIRILGPESALPIKENEFTLPRVFQNAGYTTAVVGKWHLGLGAEGVKNDWNSAVKPGPLEIGFDYSFLLPNTNDRVPCVYLENHHVVDLDPNDPISLGKQLDPRSTVYPDARKNPEAMTYYKSTHGHNQTVINGVGRIGVMFGGKDALWNDETMADVFIERTTEWLTNHRRTNPDQPFFLYFASQDIHVPRMPHPRFQGKTSLGYRGDAMVQLDWTTGQLMKLLEDQGVAENTMIIFSSDNGPVYNDGYDDGTTVLTSTEEVDRGHDGSGPYRGGKYQIYEGGTRVPFIVSWPARIKPGRSDALVTHTDFIRSFANLLDVSVPADAAPDSQDAMAALLGDDSNGNQFLVEEARGIALREGPWKLILDKTNKKQKAAREPYAGVALYNLNDDIGEQHNIADQHPDRVRRMSELLTQIKEGAGVADTIRKYTQASNQ</sequence>
<keyword evidence="2" id="KW-0479">Metal-binding</keyword>
<evidence type="ECO:0000313" key="7">
    <source>
        <dbReference type="EMBL" id="QDT64266.1"/>
    </source>
</evidence>
<evidence type="ECO:0000256" key="1">
    <source>
        <dbReference type="ARBA" id="ARBA00008779"/>
    </source>
</evidence>
<organism evidence="7 8">
    <name type="scientific">Calycomorphotria hydatis</name>
    <dbReference type="NCBI Taxonomy" id="2528027"/>
    <lineage>
        <taxon>Bacteria</taxon>
        <taxon>Pseudomonadati</taxon>
        <taxon>Planctomycetota</taxon>
        <taxon>Planctomycetia</taxon>
        <taxon>Planctomycetales</taxon>
        <taxon>Planctomycetaceae</taxon>
        <taxon>Calycomorphotria</taxon>
    </lineage>
</organism>
<dbReference type="EC" id="3.1.6.1" evidence="7"/>
<keyword evidence="8" id="KW-1185">Reference proteome</keyword>
<dbReference type="OrthoDB" id="9783154at2"/>
<evidence type="ECO:0000256" key="3">
    <source>
        <dbReference type="ARBA" id="ARBA00022801"/>
    </source>
</evidence>
<dbReference type="PROSITE" id="PS00149">
    <property type="entry name" value="SULFATASE_2"/>
    <property type="match status" value="1"/>
</dbReference>
<dbReference type="RefSeq" id="WP_145261278.1">
    <property type="nucleotide sequence ID" value="NZ_CP036316.1"/>
</dbReference>
<dbReference type="AlphaFoldDB" id="A0A517T7B6"/>
<name>A0A517T7B6_9PLAN</name>
<dbReference type="GO" id="GO:0004065">
    <property type="term" value="F:arylsulfatase activity"/>
    <property type="evidence" value="ECO:0007669"/>
    <property type="project" value="UniProtKB-EC"/>
</dbReference>
<dbReference type="GO" id="GO:0046872">
    <property type="term" value="F:metal ion binding"/>
    <property type="evidence" value="ECO:0007669"/>
    <property type="project" value="UniProtKB-KW"/>
</dbReference>
<dbReference type="Pfam" id="PF00884">
    <property type="entry name" value="Sulfatase"/>
    <property type="match status" value="1"/>
</dbReference>
<dbReference type="PANTHER" id="PTHR42693:SF53">
    <property type="entry name" value="ENDO-4-O-SULFATASE"/>
    <property type="match status" value="1"/>
</dbReference>
<dbReference type="Proteomes" id="UP000319976">
    <property type="component" value="Chromosome"/>
</dbReference>
<reference evidence="7 8" key="1">
    <citation type="submission" date="2019-02" db="EMBL/GenBank/DDBJ databases">
        <title>Deep-cultivation of Planctomycetes and their phenomic and genomic characterization uncovers novel biology.</title>
        <authorList>
            <person name="Wiegand S."/>
            <person name="Jogler M."/>
            <person name="Boedeker C."/>
            <person name="Pinto D."/>
            <person name="Vollmers J."/>
            <person name="Rivas-Marin E."/>
            <person name="Kohn T."/>
            <person name="Peeters S.H."/>
            <person name="Heuer A."/>
            <person name="Rast P."/>
            <person name="Oberbeckmann S."/>
            <person name="Bunk B."/>
            <person name="Jeske O."/>
            <person name="Meyerdierks A."/>
            <person name="Storesund J.E."/>
            <person name="Kallscheuer N."/>
            <person name="Luecker S."/>
            <person name="Lage O.M."/>
            <person name="Pohl T."/>
            <person name="Merkel B.J."/>
            <person name="Hornburger P."/>
            <person name="Mueller R.-W."/>
            <person name="Bruemmer F."/>
            <person name="Labrenz M."/>
            <person name="Spormann A.M."/>
            <person name="Op den Camp H."/>
            <person name="Overmann J."/>
            <person name="Amann R."/>
            <person name="Jetten M.S.M."/>
            <person name="Mascher T."/>
            <person name="Medema M.H."/>
            <person name="Devos D.P."/>
            <person name="Kaster A.-K."/>
            <person name="Ovreas L."/>
            <person name="Rohde M."/>
            <person name="Galperin M.Y."/>
            <person name="Jogler C."/>
        </authorList>
    </citation>
    <scope>NUCLEOTIDE SEQUENCE [LARGE SCALE GENOMIC DNA]</scope>
    <source>
        <strain evidence="7 8">V22</strain>
    </source>
</reference>
<evidence type="ECO:0000256" key="2">
    <source>
        <dbReference type="ARBA" id="ARBA00022723"/>
    </source>
</evidence>
<keyword evidence="5" id="KW-0732">Signal</keyword>
<feature type="chain" id="PRO_5021816189" evidence="5">
    <location>
        <begin position="23"/>
        <end position="528"/>
    </location>
</feature>
<dbReference type="InterPro" id="IPR050738">
    <property type="entry name" value="Sulfatase"/>
</dbReference>
<dbReference type="EMBL" id="CP036316">
    <property type="protein sequence ID" value="QDT64266.1"/>
    <property type="molecule type" value="Genomic_DNA"/>
</dbReference>
<evidence type="ECO:0000256" key="5">
    <source>
        <dbReference type="SAM" id="SignalP"/>
    </source>
</evidence>
<dbReference type="InterPro" id="IPR017850">
    <property type="entry name" value="Alkaline_phosphatase_core_sf"/>
</dbReference>
<dbReference type="PANTHER" id="PTHR42693">
    <property type="entry name" value="ARYLSULFATASE FAMILY MEMBER"/>
    <property type="match status" value="1"/>
</dbReference>
<feature type="domain" description="Sulfatase N-terminal" evidence="6">
    <location>
        <begin position="29"/>
        <end position="413"/>
    </location>
</feature>
<keyword evidence="4" id="KW-0106">Calcium</keyword>
<keyword evidence="3 7" id="KW-0378">Hydrolase</keyword>